<keyword evidence="8 11" id="KW-0503">Monooxygenase</keyword>
<dbReference type="GO" id="GO:0005506">
    <property type="term" value="F:iron ion binding"/>
    <property type="evidence" value="ECO:0007669"/>
    <property type="project" value="InterPro"/>
</dbReference>
<evidence type="ECO:0000256" key="2">
    <source>
        <dbReference type="ARBA" id="ARBA00004370"/>
    </source>
</evidence>
<feature type="region of interest" description="Disordered" evidence="12">
    <location>
        <begin position="489"/>
        <end position="513"/>
    </location>
</feature>
<evidence type="ECO:0000256" key="6">
    <source>
        <dbReference type="ARBA" id="ARBA00023002"/>
    </source>
</evidence>
<dbReference type="SUPFAM" id="SSF48264">
    <property type="entry name" value="Cytochrome P450"/>
    <property type="match status" value="1"/>
</dbReference>
<evidence type="ECO:0000313" key="14">
    <source>
        <dbReference type="EMBL" id="WVY96660.1"/>
    </source>
</evidence>
<dbReference type="Gene3D" id="3.30.420.10">
    <property type="entry name" value="Ribonuclease H-like superfamily/Ribonuclease H"/>
    <property type="match status" value="1"/>
</dbReference>
<keyword evidence="15" id="KW-1185">Reference proteome</keyword>
<feature type="compositionally biased region" description="Polar residues" evidence="12">
    <location>
        <begin position="489"/>
        <end position="498"/>
    </location>
</feature>
<dbReference type="PROSITE" id="PS50994">
    <property type="entry name" value="INTEGRASE"/>
    <property type="match status" value="1"/>
</dbReference>
<feature type="compositionally biased region" description="Basic and acidic residues" evidence="12">
    <location>
        <begin position="340"/>
        <end position="350"/>
    </location>
</feature>
<reference evidence="14 15" key="1">
    <citation type="journal article" date="2023" name="Life. Sci Alliance">
        <title>Evolutionary insights into 3D genome organization and epigenetic landscape of Vigna mungo.</title>
        <authorList>
            <person name="Junaid A."/>
            <person name="Singh B."/>
            <person name="Bhatia S."/>
        </authorList>
    </citation>
    <scope>NUCLEOTIDE SEQUENCE [LARGE SCALE GENOMIC DNA]</scope>
    <source>
        <strain evidence="14">Urdbean</strain>
    </source>
</reference>
<evidence type="ECO:0000256" key="9">
    <source>
        <dbReference type="ARBA" id="ARBA00023136"/>
    </source>
</evidence>
<dbReference type="Pfam" id="PF24626">
    <property type="entry name" value="SH3_Tf2-1"/>
    <property type="match status" value="1"/>
</dbReference>
<dbReference type="GO" id="GO:0015074">
    <property type="term" value="P:DNA integration"/>
    <property type="evidence" value="ECO:0007669"/>
    <property type="project" value="InterPro"/>
</dbReference>
<keyword evidence="9" id="KW-0472">Membrane</keyword>
<keyword evidence="7 10" id="KW-0408">Iron</keyword>
<dbReference type="GO" id="GO:0004497">
    <property type="term" value="F:monooxygenase activity"/>
    <property type="evidence" value="ECO:0007669"/>
    <property type="project" value="UniProtKB-KW"/>
</dbReference>
<dbReference type="InterPro" id="IPR036396">
    <property type="entry name" value="Cyt_P450_sf"/>
</dbReference>
<dbReference type="InterPro" id="IPR017972">
    <property type="entry name" value="Cyt_P450_CS"/>
</dbReference>
<comment type="subcellular location">
    <subcellularLocation>
        <location evidence="2">Membrane</location>
    </subcellularLocation>
</comment>
<feature type="binding site" description="axial binding residue" evidence="10">
    <location>
        <position position="598"/>
    </location>
    <ligand>
        <name>heme</name>
        <dbReference type="ChEBI" id="CHEBI:30413"/>
    </ligand>
    <ligandPart>
        <name>Fe</name>
        <dbReference type="ChEBI" id="CHEBI:18248"/>
    </ligandPart>
</feature>
<evidence type="ECO:0000256" key="5">
    <source>
        <dbReference type="ARBA" id="ARBA00022723"/>
    </source>
</evidence>
<dbReference type="InterPro" id="IPR002401">
    <property type="entry name" value="Cyt_P450_E_grp-I"/>
</dbReference>
<dbReference type="Pfam" id="PF00067">
    <property type="entry name" value="p450"/>
    <property type="match status" value="1"/>
</dbReference>
<dbReference type="GO" id="GO:0016705">
    <property type="term" value="F:oxidoreductase activity, acting on paired donors, with incorporation or reduction of molecular oxygen"/>
    <property type="evidence" value="ECO:0007669"/>
    <property type="project" value="InterPro"/>
</dbReference>
<dbReference type="InterPro" id="IPR056924">
    <property type="entry name" value="SH3_Tf2-1"/>
</dbReference>
<dbReference type="PRINTS" id="PR00463">
    <property type="entry name" value="EP450I"/>
</dbReference>
<comment type="similarity">
    <text evidence="3 11">Belongs to the cytochrome P450 family.</text>
</comment>
<protein>
    <recommendedName>
        <fullName evidence="13">Integrase catalytic domain-containing protein</fullName>
    </recommendedName>
</protein>
<dbReference type="InterPro" id="IPR036397">
    <property type="entry name" value="RNaseH_sf"/>
</dbReference>
<name>A0AAQ3MTE0_VIGMU</name>
<evidence type="ECO:0000256" key="8">
    <source>
        <dbReference type="ARBA" id="ARBA00023033"/>
    </source>
</evidence>
<dbReference type="InterPro" id="IPR001584">
    <property type="entry name" value="Integrase_cat-core"/>
</dbReference>
<dbReference type="GO" id="GO:0016020">
    <property type="term" value="C:membrane"/>
    <property type="evidence" value="ECO:0007669"/>
    <property type="project" value="UniProtKB-SubCell"/>
</dbReference>
<evidence type="ECO:0000256" key="4">
    <source>
        <dbReference type="ARBA" id="ARBA00022617"/>
    </source>
</evidence>
<gene>
    <name evidence="14" type="ORF">V8G54_028811</name>
</gene>
<sequence length="663" mass="75647">MVVIDRLSKFGHFIPLKTDYNSKTMTDAFINNVAKIHGFPRTIVSDRDRIFISSFWQHLFKAQGTTLAMSSAYHPQSNGQTEILNKTLEIPKLWFSMLPWAQYWYNSSYHHSIKMSPFKVVFGREPPAVIPYEVNVNDPPTVQDSLLIRNTLQQQLKQNLMRAQNYMKMQADKKRRELQNIGDLALVKLQLYRQNSVTLRKNEKLSMLIEKIGTMAYKLKPPPTARIHPVFHISLLKKFVGNPSPPYLPLPLTTNEFGPVLSPLKVLDTRILQHNSKDIPQDLNEFQNAYPHFNLEDRVACHGEGIVTNKETPAQNGRRCLNRKAESVEELEGKTTVSKGHVEEEKMRKDMCKRKNPKSGGLVDYDYDEDDEDYRPPPKNNPEASEEYEGTMKSLRLKRKLTKVEILQMPKLSKTSKSKDRVFSALCSTLSQAVLPRKKPLVNFITVPCIEDNQEKEQHVSGSCCENSSVSAELNHLEKETTAFRNSSNRLYDTSDNGQLDGEEHTMVSPKSPPETLRLYPVAPLLVPRECREDVTIDGYCIKKKSRVIVNAWALGRDSKVWSDNAEEFCPERFSNSNVDIKGFDFRLIPFGSGRRGCLGIHLGLTTAKIVLAQLVHCFNWELPLGMSPDELDMTEKFGLTMPRSKHLLAVPTYRLADEIGKQ</sequence>
<dbReference type="InterPro" id="IPR001128">
    <property type="entry name" value="Cyt_P450"/>
</dbReference>
<evidence type="ECO:0000256" key="7">
    <source>
        <dbReference type="ARBA" id="ARBA00023004"/>
    </source>
</evidence>
<evidence type="ECO:0000256" key="12">
    <source>
        <dbReference type="SAM" id="MobiDB-lite"/>
    </source>
</evidence>
<keyword evidence="6 11" id="KW-0560">Oxidoreductase</keyword>
<evidence type="ECO:0000256" key="1">
    <source>
        <dbReference type="ARBA" id="ARBA00001971"/>
    </source>
</evidence>
<evidence type="ECO:0000313" key="15">
    <source>
        <dbReference type="Proteomes" id="UP001374535"/>
    </source>
</evidence>
<dbReference type="Proteomes" id="UP001374535">
    <property type="component" value="Chromosome 9"/>
</dbReference>
<keyword evidence="4 10" id="KW-0349">Heme</keyword>
<dbReference type="AlphaFoldDB" id="A0AAQ3MTE0"/>
<evidence type="ECO:0000256" key="10">
    <source>
        <dbReference type="PIRSR" id="PIRSR602401-1"/>
    </source>
</evidence>
<dbReference type="PANTHER" id="PTHR47943">
    <property type="entry name" value="CYTOCHROME P450 93A3-LIKE"/>
    <property type="match status" value="1"/>
</dbReference>
<evidence type="ECO:0000256" key="11">
    <source>
        <dbReference type="RuleBase" id="RU000461"/>
    </source>
</evidence>
<proteinExistence type="inferred from homology"/>
<dbReference type="Gene3D" id="1.10.630.10">
    <property type="entry name" value="Cytochrome P450"/>
    <property type="match status" value="1"/>
</dbReference>
<comment type="cofactor">
    <cofactor evidence="1 10">
        <name>heme</name>
        <dbReference type="ChEBI" id="CHEBI:30413"/>
    </cofactor>
</comment>
<evidence type="ECO:0000256" key="3">
    <source>
        <dbReference type="ARBA" id="ARBA00010617"/>
    </source>
</evidence>
<dbReference type="InterPro" id="IPR012337">
    <property type="entry name" value="RNaseH-like_sf"/>
</dbReference>
<dbReference type="EMBL" id="CP144692">
    <property type="protein sequence ID" value="WVY96660.1"/>
    <property type="molecule type" value="Genomic_DNA"/>
</dbReference>
<dbReference type="SUPFAM" id="SSF53098">
    <property type="entry name" value="Ribonuclease H-like"/>
    <property type="match status" value="1"/>
</dbReference>
<dbReference type="GO" id="GO:0020037">
    <property type="term" value="F:heme binding"/>
    <property type="evidence" value="ECO:0007669"/>
    <property type="project" value="InterPro"/>
</dbReference>
<feature type="domain" description="Integrase catalytic" evidence="13">
    <location>
        <begin position="1"/>
        <end position="89"/>
    </location>
</feature>
<keyword evidence="5 10" id="KW-0479">Metal-binding</keyword>
<dbReference type="PANTHER" id="PTHR47943:SF9">
    <property type="entry name" value="CYTOCHROME P450"/>
    <property type="match status" value="1"/>
</dbReference>
<dbReference type="PROSITE" id="PS00086">
    <property type="entry name" value="CYTOCHROME_P450"/>
    <property type="match status" value="1"/>
</dbReference>
<dbReference type="GO" id="GO:0003676">
    <property type="term" value="F:nucleic acid binding"/>
    <property type="evidence" value="ECO:0007669"/>
    <property type="project" value="InterPro"/>
</dbReference>
<feature type="region of interest" description="Disordered" evidence="12">
    <location>
        <begin position="331"/>
        <end position="394"/>
    </location>
</feature>
<organism evidence="14 15">
    <name type="scientific">Vigna mungo</name>
    <name type="common">Black gram</name>
    <name type="synonym">Phaseolus mungo</name>
    <dbReference type="NCBI Taxonomy" id="3915"/>
    <lineage>
        <taxon>Eukaryota</taxon>
        <taxon>Viridiplantae</taxon>
        <taxon>Streptophyta</taxon>
        <taxon>Embryophyta</taxon>
        <taxon>Tracheophyta</taxon>
        <taxon>Spermatophyta</taxon>
        <taxon>Magnoliopsida</taxon>
        <taxon>eudicotyledons</taxon>
        <taxon>Gunneridae</taxon>
        <taxon>Pentapetalae</taxon>
        <taxon>rosids</taxon>
        <taxon>fabids</taxon>
        <taxon>Fabales</taxon>
        <taxon>Fabaceae</taxon>
        <taxon>Papilionoideae</taxon>
        <taxon>50 kb inversion clade</taxon>
        <taxon>NPAAA clade</taxon>
        <taxon>indigoferoid/millettioid clade</taxon>
        <taxon>Phaseoleae</taxon>
        <taxon>Vigna</taxon>
    </lineage>
</organism>
<evidence type="ECO:0000259" key="13">
    <source>
        <dbReference type="PROSITE" id="PS50994"/>
    </source>
</evidence>
<accession>A0AAQ3MTE0</accession>